<protein>
    <submittedName>
        <fullName evidence="1">Uncharacterized protein</fullName>
    </submittedName>
</protein>
<proteinExistence type="predicted"/>
<dbReference type="EMBL" id="BKCJ011886229">
    <property type="protein sequence ID" value="GFD61063.1"/>
    <property type="molecule type" value="Genomic_DNA"/>
</dbReference>
<comment type="caution">
    <text evidence="1">The sequence shown here is derived from an EMBL/GenBank/DDBJ whole genome shotgun (WGS) entry which is preliminary data.</text>
</comment>
<gene>
    <name evidence="1" type="ORF">Tci_933032</name>
</gene>
<evidence type="ECO:0000313" key="1">
    <source>
        <dbReference type="EMBL" id="GFD61063.1"/>
    </source>
</evidence>
<organism evidence="1">
    <name type="scientific">Tanacetum cinerariifolium</name>
    <name type="common">Dalmatian daisy</name>
    <name type="synonym">Chrysanthemum cinerariifolium</name>
    <dbReference type="NCBI Taxonomy" id="118510"/>
    <lineage>
        <taxon>Eukaryota</taxon>
        <taxon>Viridiplantae</taxon>
        <taxon>Streptophyta</taxon>
        <taxon>Embryophyta</taxon>
        <taxon>Tracheophyta</taxon>
        <taxon>Spermatophyta</taxon>
        <taxon>Magnoliopsida</taxon>
        <taxon>eudicotyledons</taxon>
        <taxon>Gunneridae</taxon>
        <taxon>Pentapetalae</taxon>
        <taxon>asterids</taxon>
        <taxon>campanulids</taxon>
        <taxon>Asterales</taxon>
        <taxon>Asteraceae</taxon>
        <taxon>Asteroideae</taxon>
        <taxon>Anthemideae</taxon>
        <taxon>Anthemidinae</taxon>
        <taxon>Tanacetum</taxon>
    </lineage>
</organism>
<accession>A0A699XP56</accession>
<name>A0A699XP56_TANCI</name>
<reference evidence="1" key="1">
    <citation type="journal article" date="2019" name="Sci. Rep.">
        <title>Draft genome of Tanacetum cinerariifolium, the natural source of mosquito coil.</title>
        <authorList>
            <person name="Yamashiro T."/>
            <person name="Shiraishi A."/>
            <person name="Satake H."/>
            <person name="Nakayama K."/>
        </authorList>
    </citation>
    <scope>NUCLEOTIDE SEQUENCE</scope>
</reference>
<sequence>MDSTHMERGSARTARNLKCILSGLVPRLSDAWTCSELEAGVQEDVGLTWGGENRGLLGAQTRL</sequence>
<feature type="non-terminal residue" evidence="1">
    <location>
        <position position="63"/>
    </location>
</feature>
<dbReference type="AlphaFoldDB" id="A0A699XP56"/>